<proteinExistence type="predicted"/>
<dbReference type="GO" id="GO:0016787">
    <property type="term" value="F:hydrolase activity"/>
    <property type="evidence" value="ECO:0007669"/>
    <property type="project" value="UniProtKB-KW"/>
</dbReference>
<evidence type="ECO:0000313" key="3">
    <source>
        <dbReference type="Proteomes" id="UP000245207"/>
    </source>
</evidence>
<dbReference type="STRING" id="35608.A0A2U1KRV4"/>
<dbReference type="PANTHER" id="PTHR10887">
    <property type="entry name" value="DNA2/NAM7 HELICASE FAMILY"/>
    <property type="match status" value="1"/>
</dbReference>
<dbReference type="EMBL" id="PKPP01014604">
    <property type="protein sequence ID" value="PWA39485.1"/>
    <property type="molecule type" value="Genomic_DNA"/>
</dbReference>
<organism evidence="2 3">
    <name type="scientific">Artemisia annua</name>
    <name type="common">Sweet wormwood</name>
    <dbReference type="NCBI Taxonomy" id="35608"/>
    <lineage>
        <taxon>Eukaryota</taxon>
        <taxon>Viridiplantae</taxon>
        <taxon>Streptophyta</taxon>
        <taxon>Embryophyta</taxon>
        <taxon>Tracheophyta</taxon>
        <taxon>Spermatophyta</taxon>
        <taxon>Magnoliopsida</taxon>
        <taxon>eudicotyledons</taxon>
        <taxon>Gunneridae</taxon>
        <taxon>Pentapetalae</taxon>
        <taxon>asterids</taxon>
        <taxon>campanulids</taxon>
        <taxon>Asterales</taxon>
        <taxon>Asteraceae</taxon>
        <taxon>Asteroideae</taxon>
        <taxon>Anthemideae</taxon>
        <taxon>Artemisiinae</taxon>
        <taxon>Artemisia</taxon>
    </lineage>
</organism>
<dbReference type="InterPro" id="IPR045055">
    <property type="entry name" value="DNA2/NAM7-like"/>
</dbReference>
<dbReference type="OrthoDB" id="6513042at2759"/>
<dbReference type="PANTHER" id="PTHR10887:SF442">
    <property type="entry name" value="DNA HELICASE"/>
    <property type="match status" value="1"/>
</dbReference>
<sequence>MVNHKPLSTQYDRHMHQCRMRCKQHQGKYAKWLLLLEEFLFGTVDGFQGCEKDVIIIPTVTGNGNGSIGFLSTSQRANISISRARKTKKQVTKNETGQMDCCKWHSAYAARISSLDQIPADARDPQCQFSVTNDVPPAVPPKKRER</sequence>
<reference evidence="2 3" key="1">
    <citation type="journal article" date="2018" name="Mol. Plant">
        <title>The genome of Artemisia annua provides insight into the evolution of Asteraceae family and artemisinin biosynthesis.</title>
        <authorList>
            <person name="Shen Q."/>
            <person name="Zhang L."/>
            <person name="Liao Z."/>
            <person name="Wang S."/>
            <person name="Yan T."/>
            <person name="Shi P."/>
            <person name="Liu M."/>
            <person name="Fu X."/>
            <person name="Pan Q."/>
            <person name="Wang Y."/>
            <person name="Lv Z."/>
            <person name="Lu X."/>
            <person name="Zhang F."/>
            <person name="Jiang W."/>
            <person name="Ma Y."/>
            <person name="Chen M."/>
            <person name="Hao X."/>
            <person name="Li L."/>
            <person name="Tang Y."/>
            <person name="Lv G."/>
            <person name="Zhou Y."/>
            <person name="Sun X."/>
            <person name="Brodelius P.E."/>
            <person name="Rose J.K.C."/>
            <person name="Tang K."/>
        </authorList>
    </citation>
    <scope>NUCLEOTIDE SEQUENCE [LARGE SCALE GENOMIC DNA]</scope>
    <source>
        <strain evidence="3">cv. Huhao1</strain>
        <tissue evidence="2">Leaf</tissue>
    </source>
</reference>
<evidence type="ECO:0000313" key="2">
    <source>
        <dbReference type="EMBL" id="PWA39485.1"/>
    </source>
</evidence>
<keyword evidence="3" id="KW-1185">Reference proteome</keyword>
<dbReference type="InterPro" id="IPR041679">
    <property type="entry name" value="DNA2/NAM7-like_C"/>
</dbReference>
<keyword evidence="2" id="KW-0378">Hydrolase</keyword>
<evidence type="ECO:0000259" key="1">
    <source>
        <dbReference type="Pfam" id="PF13087"/>
    </source>
</evidence>
<dbReference type="Proteomes" id="UP000245207">
    <property type="component" value="Unassembled WGS sequence"/>
</dbReference>
<feature type="domain" description="DNA2/NAM7 helicase-like C-terminal" evidence="1">
    <location>
        <begin position="9"/>
        <end position="86"/>
    </location>
</feature>
<dbReference type="InterPro" id="IPR027417">
    <property type="entry name" value="P-loop_NTPase"/>
</dbReference>
<protein>
    <submittedName>
        <fullName evidence="2">P-loop containing nucleoside triphosphate hydrolase</fullName>
    </submittedName>
</protein>
<name>A0A2U1KRV4_ARTAN</name>
<comment type="caution">
    <text evidence="2">The sequence shown here is derived from an EMBL/GenBank/DDBJ whole genome shotgun (WGS) entry which is preliminary data.</text>
</comment>
<accession>A0A2U1KRV4</accession>
<dbReference type="Pfam" id="PF13087">
    <property type="entry name" value="AAA_12"/>
    <property type="match status" value="1"/>
</dbReference>
<dbReference type="Gene3D" id="3.40.50.300">
    <property type="entry name" value="P-loop containing nucleotide triphosphate hydrolases"/>
    <property type="match status" value="1"/>
</dbReference>
<dbReference type="AlphaFoldDB" id="A0A2U1KRV4"/>
<gene>
    <name evidence="2" type="ORF">CTI12_AA568510</name>
</gene>